<dbReference type="RefSeq" id="WP_203907599.1">
    <property type="nucleotide sequence ID" value="NZ_BONY01000009.1"/>
</dbReference>
<evidence type="ECO:0000313" key="4">
    <source>
        <dbReference type="Proteomes" id="UP000612899"/>
    </source>
</evidence>
<dbReference type="AlphaFoldDB" id="A0A8J3Q5J3"/>
<dbReference type="EMBL" id="BONY01000009">
    <property type="protein sequence ID" value="GIH03683.1"/>
    <property type="molecule type" value="Genomic_DNA"/>
</dbReference>
<reference evidence="3" key="1">
    <citation type="submission" date="2021-01" db="EMBL/GenBank/DDBJ databases">
        <title>Whole genome shotgun sequence of Rhizocola hellebori NBRC 109834.</title>
        <authorList>
            <person name="Komaki H."/>
            <person name="Tamura T."/>
        </authorList>
    </citation>
    <scope>NUCLEOTIDE SEQUENCE</scope>
    <source>
        <strain evidence="3">NBRC 109834</strain>
    </source>
</reference>
<keyword evidence="2" id="KW-0472">Membrane</keyword>
<dbReference type="Proteomes" id="UP000612899">
    <property type="component" value="Unassembled WGS sequence"/>
</dbReference>
<keyword evidence="2" id="KW-0812">Transmembrane</keyword>
<evidence type="ECO:0000256" key="1">
    <source>
        <dbReference type="SAM" id="MobiDB-lite"/>
    </source>
</evidence>
<keyword evidence="2" id="KW-1133">Transmembrane helix</keyword>
<feature type="compositionally biased region" description="Basic and acidic residues" evidence="1">
    <location>
        <begin position="250"/>
        <end position="260"/>
    </location>
</feature>
<dbReference type="SUPFAM" id="SSF69322">
    <property type="entry name" value="Tricorn protease domain 2"/>
    <property type="match status" value="1"/>
</dbReference>
<sequence length="405" mass="42480">MNEEDRLSALLRQTAFPPTLLTPGGAVRTARRSLRRRRVTMSAAAAVVAVAAMAVPTLIQVNQNVIVANSPSPLVSPSPTPTPSLSKKAASPWVTEALALPAGIRYASAQTVDATGRYIAGVAEDNRVVLWDNGSPVLLPPIPGRVHDVYARSINSSGYLIGTAEDQKASVEDNYPWLYHDGQMTILAKPKGDIRVQALAINTRGDILGWADNAGPVLWHVSNPGKVTKLSGLDGGSGLGDDGTVGGRIGDGDHPAVRDPSGKVTIVAEAPGRPGGKVDAVAGEWASGWVAGPTPNVIAAKWNLRTGELIQYPQYAGPIYRLCATGAFLSERSGYGGTVFVDPLGNYEDLLPLAEADVAAMLANPRSRYLDANDLSDDGTLVVGTQFGRAGGGEGAVPVMWRLKR</sequence>
<name>A0A8J3Q5J3_9ACTN</name>
<keyword evidence="4" id="KW-1185">Reference proteome</keyword>
<accession>A0A8J3Q5J3</accession>
<feature type="region of interest" description="Disordered" evidence="1">
    <location>
        <begin position="241"/>
        <end position="260"/>
    </location>
</feature>
<gene>
    <name evidence="3" type="ORF">Rhe02_17500</name>
</gene>
<comment type="caution">
    <text evidence="3">The sequence shown here is derived from an EMBL/GenBank/DDBJ whole genome shotgun (WGS) entry which is preliminary data.</text>
</comment>
<evidence type="ECO:0000256" key="2">
    <source>
        <dbReference type="SAM" id="Phobius"/>
    </source>
</evidence>
<evidence type="ECO:0000313" key="3">
    <source>
        <dbReference type="EMBL" id="GIH03683.1"/>
    </source>
</evidence>
<organism evidence="3 4">
    <name type="scientific">Rhizocola hellebori</name>
    <dbReference type="NCBI Taxonomy" id="1392758"/>
    <lineage>
        <taxon>Bacteria</taxon>
        <taxon>Bacillati</taxon>
        <taxon>Actinomycetota</taxon>
        <taxon>Actinomycetes</taxon>
        <taxon>Micromonosporales</taxon>
        <taxon>Micromonosporaceae</taxon>
        <taxon>Rhizocola</taxon>
    </lineage>
</organism>
<proteinExistence type="predicted"/>
<protein>
    <recommendedName>
        <fullName evidence="5">WD40 repeat domain-containing protein</fullName>
    </recommendedName>
</protein>
<feature type="transmembrane region" description="Helical" evidence="2">
    <location>
        <begin position="39"/>
        <end position="59"/>
    </location>
</feature>
<evidence type="ECO:0008006" key="5">
    <source>
        <dbReference type="Google" id="ProtNLM"/>
    </source>
</evidence>